<accession>A0A6J8A5I6</accession>
<evidence type="ECO:0000259" key="1">
    <source>
        <dbReference type="Pfam" id="PF00078"/>
    </source>
</evidence>
<proteinExistence type="predicted"/>
<evidence type="ECO:0000313" key="2">
    <source>
        <dbReference type="EMBL" id="CAC5361772.1"/>
    </source>
</evidence>
<dbReference type="Proteomes" id="UP000507470">
    <property type="component" value="Unassembled WGS sequence"/>
</dbReference>
<dbReference type="InterPro" id="IPR000477">
    <property type="entry name" value="RT_dom"/>
</dbReference>
<dbReference type="AlphaFoldDB" id="A0A6J8A5I6"/>
<dbReference type="InterPro" id="IPR043502">
    <property type="entry name" value="DNA/RNA_pol_sf"/>
</dbReference>
<evidence type="ECO:0000313" key="3">
    <source>
        <dbReference type="Proteomes" id="UP000507470"/>
    </source>
</evidence>
<keyword evidence="3" id="KW-1185">Reference proteome</keyword>
<dbReference type="EMBL" id="CACVKT020000687">
    <property type="protein sequence ID" value="CAC5361772.1"/>
    <property type="molecule type" value="Genomic_DNA"/>
</dbReference>
<name>A0A6J8A5I6_MYTCO</name>
<feature type="domain" description="Reverse transcriptase" evidence="1">
    <location>
        <begin position="121"/>
        <end position="275"/>
    </location>
</feature>
<sequence length="303" mass="34328">MEGFRKHFANLAVPTRDEDFNYKNEDKIKYEMDIITELTNNLDIKEPTKGEIYKALESMKKGKASDSFDLTVENFIYAGDNLIDLIHQILVNIFKKSLIPDLLKIGLLSPVFTNKGSIVEINNYRVITVLPVFCKIIESILKLRIRPISIPLQCTLQRGFTQNSAPLNASFIVEEVNRKSLDLGQLLIIVLLDAKSAFDVAVHQNLMRNLYHLGIQYRHWNLIDNLHKHASSVVKFNGKISNEFLISQGVRQGGILSTDLYKIYRDPLLHHLQQSRLGSKIGHIPCCATACADVVTLNTTDPK</sequence>
<protein>
    <recommendedName>
        <fullName evidence="1">Reverse transcriptase domain-containing protein</fullName>
    </recommendedName>
</protein>
<reference evidence="2 3" key="1">
    <citation type="submission" date="2020-06" db="EMBL/GenBank/DDBJ databases">
        <authorList>
            <person name="Li R."/>
            <person name="Bekaert M."/>
        </authorList>
    </citation>
    <scope>NUCLEOTIDE SEQUENCE [LARGE SCALE GENOMIC DNA]</scope>
    <source>
        <strain evidence="3">wild</strain>
    </source>
</reference>
<dbReference type="PANTHER" id="PTHR19446">
    <property type="entry name" value="REVERSE TRANSCRIPTASES"/>
    <property type="match status" value="1"/>
</dbReference>
<gene>
    <name evidence="2" type="ORF">MCOR_3775</name>
</gene>
<dbReference type="OrthoDB" id="6156040at2759"/>
<organism evidence="2 3">
    <name type="scientific">Mytilus coruscus</name>
    <name type="common">Sea mussel</name>
    <dbReference type="NCBI Taxonomy" id="42192"/>
    <lineage>
        <taxon>Eukaryota</taxon>
        <taxon>Metazoa</taxon>
        <taxon>Spiralia</taxon>
        <taxon>Lophotrochozoa</taxon>
        <taxon>Mollusca</taxon>
        <taxon>Bivalvia</taxon>
        <taxon>Autobranchia</taxon>
        <taxon>Pteriomorphia</taxon>
        <taxon>Mytilida</taxon>
        <taxon>Mytiloidea</taxon>
        <taxon>Mytilidae</taxon>
        <taxon>Mytilinae</taxon>
        <taxon>Mytilus</taxon>
    </lineage>
</organism>
<dbReference type="SUPFAM" id="SSF56672">
    <property type="entry name" value="DNA/RNA polymerases"/>
    <property type="match status" value="1"/>
</dbReference>
<dbReference type="Pfam" id="PF00078">
    <property type="entry name" value="RVT_1"/>
    <property type="match status" value="1"/>
</dbReference>